<dbReference type="GO" id="GO:0005524">
    <property type="term" value="F:ATP binding"/>
    <property type="evidence" value="ECO:0007669"/>
    <property type="project" value="InterPro"/>
</dbReference>
<evidence type="ECO:0000313" key="4">
    <source>
        <dbReference type="EMBL" id="ADQ06040.1"/>
    </source>
</evidence>
<keyword evidence="4" id="KW-0067">ATP-binding</keyword>
<dbReference type="EMBL" id="CP002219">
    <property type="protein sequence ID" value="ADQ06040.1"/>
    <property type="molecule type" value="Genomic_DNA"/>
</dbReference>
<protein>
    <submittedName>
        <fullName evidence="4">Helicase domain protein</fullName>
    </submittedName>
</protein>
<dbReference type="eggNOG" id="COG0553">
    <property type="taxonomic scope" value="Bacteria"/>
</dbReference>
<dbReference type="Pfam" id="PF13091">
    <property type="entry name" value="PLDc_2"/>
    <property type="match status" value="1"/>
</dbReference>
<dbReference type="AlphaFoldDB" id="E4QB62"/>
<dbReference type="PROSITE" id="PS51194">
    <property type="entry name" value="HELICASE_CTER"/>
    <property type="match status" value="1"/>
</dbReference>
<dbReference type="Proteomes" id="UP000006890">
    <property type="component" value="Chromosome"/>
</dbReference>
<dbReference type="InterPro" id="IPR025202">
    <property type="entry name" value="PLD-like_dom"/>
</dbReference>
<feature type="domain" description="Helicase C-terminal" evidence="3">
    <location>
        <begin position="644"/>
        <end position="812"/>
    </location>
</feature>
<dbReference type="HOGENOM" id="CLU_008466_1_0_9"/>
<dbReference type="KEGG" id="chd:Calhy_0290"/>
<gene>
    <name evidence="4" type="ordered locus">Calhy_0290</name>
</gene>
<dbReference type="SUPFAM" id="SSF56024">
    <property type="entry name" value="Phospholipase D/nuclease"/>
    <property type="match status" value="1"/>
</dbReference>
<dbReference type="CDD" id="cd09178">
    <property type="entry name" value="PLDc_N_Snf2_like"/>
    <property type="match status" value="1"/>
</dbReference>
<organism evidence="4 5">
    <name type="scientific">Caldicellulosiruptor hydrothermalis (strain DSM 18901 / VKM B-2411 / 108)</name>
    <dbReference type="NCBI Taxonomy" id="632292"/>
    <lineage>
        <taxon>Bacteria</taxon>
        <taxon>Bacillati</taxon>
        <taxon>Bacillota</taxon>
        <taxon>Bacillota incertae sedis</taxon>
        <taxon>Caldicellulosiruptorales</taxon>
        <taxon>Caldicellulosiruptoraceae</taxon>
        <taxon>Caldicellulosiruptor</taxon>
    </lineage>
</organism>
<dbReference type="eggNOG" id="COG3886">
    <property type="taxonomic scope" value="Bacteria"/>
</dbReference>
<dbReference type="SMART" id="SM00490">
    <property type="entry name" value="HELICc"/>
    <property type="match status" value="1"/>
</dbReference>
<dbReference type="CDD" id="cd18793">
    <property type="entry name" value="SF2_C_SNF"/>
    <property type="match status" value="1"/>
</dbReference>
<dbReference type="Pfam" id="PF00176">
    <property type="entry name" value="SNF2-rel_dom"/>
    <property type="match status" value="1"/>
</dbReference>
<dbReference type="GO" id="GO:0016787">
    <property type="term" value="F:hydrolase activity"/>
    <property type="evidence" value="ECO:0007669"/>
    <property type="project" value="UniProtKB-KW"/>
</dbReference>
<proteinExistence type="predicted"/>
<feature type="domain" description="Helicase ATP-binding" evidence="2">
    <location>
        <begin position="261"/>
        <end position="398"/>
    </location>
</feature>
<reference evidence="4 5" key="2">
    <citation type="journal article" date="2011" name="J. Bacteriol.">
        <title>Complete genome sequences for the anaerobic, extremely thermophilic plant biomass-degrading bacteria Caldicellulosiruptor hydrothermalis, Caldicellulosiruptor kristjanssonii, Caldicellulosiruptor kronotskyensis, Caldicellulosiruptor owensenis, and Caldicellulosiruptor lactoaceticus.</title>
        <authorList>
            <person name="Blumer-Schuette S.E."/>
            <person name="Ozdemir I."/>
            <person name="Mistry D."/>
            <person name="Lucas S."/>
            <person name="Lapidus A."/>
            <person name="Cheng J.F."/>
            <person name="Goodwin L.A."/>
            <person name="Pitluck S."/>
            <person name="Land M.L."/>
            <person name="Hauser L.J."/>
            <person name="Woyke T."/>
            <person name="Mikhailova N."/>
            <person name="Pati A."/>
            <person name="Kyrpides N.C."/>
            <person name="Ivanova N."/>
            <person name="Detter J.C."/>
            <person name="Walston-Davenport K."/>
            <person name="Han S."/>
            <person name="Adams M.W."/>
            <person name="Kelly R.M."/>
        </authorList>
    </citation>
    <scope>NUCLEOTIDE SEQUENCE [LARGE SCALE GENOMIC DNA]</scope>
    <source>
        <strain evidence="5">DSM 18901 / VKM B-2411 / 108</strain>
    </source>
</reference>
<dbReference type="InterPro" id="IPR014001">
    <property type="entry name" value="Helicase_ATP-bd"/>
</dbReference>
<name>E4QB62_CALH1</name>
<keyword evidence="5" id="KW-1185">Reference proteome</keyword>
<dbReference type="InterPro" id="IPR049730">
    <property type="entry name" value="SNF2/RAD54-like_C"/>
</dbReference>
<sequence length="1063" mass="124633">MLTDLTFITNQDGQTLKDRFLTLIKDTQFFDILVGYFYLSGFYLLYPSLEKTEKIRILIGIGTEQKAFEFLKNAQQLSLFSHYQTKNAIRDFIKYEMDNSEDSKDIEEGIKKFIEWIANGKLQIRAYPSKSLHAKLYIMTFKEGDRDVGRVITGSSNFTYSGLVDNLEFNVELKNRADYEYAKAKFEELWNEAVDVSQDFVITLKENTWLNENITPYEIYLKTLYEYFKEDLETIDDIYLEDLPENFKQLEYQKQAVLNAKKILEKYGGVFISDVVGLGKTYIAALLAKQLDGKTLVIAPPKLIDRKNPGSWKNVFFDFAVPADFESIGKLDDILKSGVEKYKNIIIDEAHRFRNENTEGYKKLSEICRGKRVILITATPFNNTPMDILNLIKLFQSPRKSNIPGVANLEAFFTKLNNRLKNIDRQENYDEYIKVTRENAKLIREKILKHIMVRRTRSEIEKYFADDLKKNKIKFPKVQDPFPLFYQFNEEEDNIFMETIRLITQELKYARYMPLLYYKEKISQLEEQSQKNMGGFMKVLLVKRLESSFYAFSKTIDRFIQSYERFIREFEKGNVYVSKKYINRIFELLEDGDDILVQTLIEEGKAEKYSSKDFKDNFIKDLKSDLQILKRIKNMWSKINRDPKIEKLIDEFMRNEILKNKVIIFTESQETAEYLSENLSRALKENILLFTGKSTERDRDAVIENFDDRAKIKKDDYRILITTEVLSEGVNLHRANVVINYDIPWNPTRMIQRIGRVNRVDTKFDTIYVFNFFPTKQANDQIKLKELAKAKIEAFLTLLGGDAAILTEGEPVDSHELFDKLVSAKIFIQEDEEVESELKYLKIIREIKEKDPQLFEKIKHLPAKARSAKLRNQISNQLSSELFSGESFLLTFFRKGKLQKFFLVSEKAQPVEVDFVTAAKVLECSNNEQKETIPLNFYDLLEKNKLAFYEATTEVPIEPQKMSTNQKYILSLLKILLKSPVVSEHQKSYLLKLKDKIEEGAIPKKIINHVTNLIKEKLTNKNPLDIVPIFEKEISSRFLEEHFIAQQENYSEKREIILSLYLK</sequence>
<dbReference type="OrthoDB" id="9814088at2"/>
<dbReference type="RefSeq" id="WP_013402250.1">
    <property type="nucleotide sequence ID" value="NC_014652.1"/>
</dbReference>
<dbReference type="PANTHER" id="PTHR45766">
    <property type="entry name" value="DNA ANNEALING HELICASE AND ENDONUCLEASE ZRANB3 FAMILY MEMBER"/>
    <property type="match status" value="1"/>
</dbReference>
<evidence type="ECO:0000259" key="2">
    <source>
        <dbReference type="PROSITE" id="PS51192"/>
    </source>
</evidence>
<dbReference type="InterPro" id="IPR001650">
    <property type="entry name" value="Helicase_C-like"/>
</dbReference>
<dbReference type="STRING" id="632292.Calhy_0290"/>
<dbReference type="Gene3D" id="3.30.870.10">
    <property type="entry name" value="Endonuclease Chain A"/>
    <property type="match status" value="1"/>
</dbReference>
<evidence type="ECO:0000259" key="3">
    <source>
        <dbReference type="PROSITE" id="PS51194"/>
    </source>
</evidence>
<dbReference type="Pfam" id="PF00271">
    <property type="entry name" value="Helicase_C"/>
    <property type="match status" value="1"/>
</dbReference>
<dbReference type="PROSITE" id="PS51192">
    <property type="entry name" value="HELICASE_ATP_BIND_1"/>
    <property type="match status" value="1"/>
</dbReference>
<dbReference type="SMART" id="SM00487">
    <property type="entry name" value="DEXDc"/>
    <property type="match status" value="1"/>
</dbReference>
<keyword evidence="4" id="KW-0547">Nucleotide-binding</keyword>
<dbReference type="InterPro" id="IPR000330">
    <property type="entry name" value="SNF2_N"/>
</dbReference>
<dbReference type="InterPro" id="IPR027417">
    <property type="entry name" value="P-loop_NTPase"/>
</dbReference>
<accession>E4QB62</accession>
<evidence type="ECO:0000256" key="1">
    <source>
        <dbReference type="ARBA" id="ARBA00022801"/>
    </source>
</evidence>
<dbReference type="GO" id="GO:0004386">
    <property type="term" value="F:helicase activity"/>
    <property type="evidence" value="ECO:0007669"/>
    <property type="project" value="UniProtKB-KW"/>
</dbReference>
<keyword evidence="4" id="KW-0347">Helicase</keyword>
<dbReference type="SUPFAM" id="SSF52540">
    <property type="entry name" value="P-loop containing nucleoside triphosphate hydrolases"/>
    <property type="match status" value="2"/>
</dbReference>
<reference key="1">
    <citation type="submission" date="2010-09" db="EMBL/GenBank/DDBJ databases">
        <title>Complete sequence of Caldicellulosiruptor hydrothermalis 108.</title>
        <authorList>
            <consortium name="US DOE Joint Genome Institute"/>
            <person name="Lucas S."/>
            <person name="Copeland A."/>
            <person name="Lapidus A."/>
            <person name="Cheng J.-F."/>
            <person name="Bruce D."/>
            <person name="Goodwin L."/>
            <person name="Pitluck S."/>
            <person name="Davenport K."/>
            <person name="Detter J.C."/>
            <person name="Han C."/>
            <person name="Tapia R."/>
            <person name="Land M."/>
            <person name="Hauser L."/>
            <person name="Chang Y.-J."/>
            <person name="Jeffries C."/>
            <person name="Kyrpides N."/>
            <person name="Ivanova N."/>
            <person name="Mikhailova N."/>
            <person name="Blumer-Schuette S.E."/>
            <person name="Kelly R.M."/>
            <person name="Woyke T."/>
        </authorList>
    </citation>
    <scope>NUCLEOTIDE SEQUENCE</scope>
    <source>
        <strain>108</strain>
    </source>
</reference>
<dbReference type="Gene3D" id="3.40.50.300">
    <property type="entry name" value="P-loop containing nucleotide triphosphate hydrolases"/>
    <property type="match status" value="2"/>
</dbReference>
<keyword evidence="1" id="KW-0378">Hydrolase</keyword>
<dbReference type="PANTHER" id="PTHR45766:SF6">
    <property type="entry name" value="SWI_SNF-RELATED MATRIX-ASSOCIATED ACTIN-DEPENDENT REGULATOR OF CHROMATIN SUBFAMILY A-LIKE PROTEIN 1"/>
    <property type="match status" value="1"/>
</dbReference>
<evidence type="ECO:0000313" key="5">
    <source>
        <dbReference type="Proteomes" id="UP000006890"/>
    </source>
</evidence>